<evidence type="ECO:0000256" key="8">
    <source>
        <dbReference type="ARBA" id="ARBA00022741"/>
    </source>
</evidence>
<sequence length="534" mass="60405">CVVMSSAGDRQRVSRTSRAPGAAPSQPCTDVKAEASVSEICVKKEETLELHICSRGDNLDTTPKDICIKVEDPECKDQLYCEVCKSFFFNKCEAHGPPVFIPDNPVPMGVPDRARQTLPSELEIQQSSIPDAGPGVFNKGETVPVGAHFGPYQGELVTREEAMASEYSWVICRSRQCEQYIDAKREMHANWMRYVNCARNDDEQNLVAFQYRGEILYRSCRPINPGQELLVWYEEEYAEDLSPVFDSLWNKKCSRTGESDVLQWDENFSEISVSADAMEQARSSAPESQDVLLQEFHPSQHHEFDARYAVVELLAKEQYGTLYTGVHKADGKEVGIKCVMKDPTDELITIPEQIKILPLEVALIKLVSKPPLCENVVELLDWFETSTFFFLVVERPNPCMDLRDFCKLDNGRLAELVAQKVIQQVVRAARHCCERGVLHCDFEQNLLINPDTLEVKLVDFGCAEVMTDELYTDFPGNPAFSPPEWVQYRKYFGFPAIIWGLGVLLFEMVCGELPFCNEEQIVKGHLPFIPGLSD</sequence>
<dbReference type="Gene3D" id="3.30.200.20">
    <property type="entry name" value="Phosphorylase Kinase, domain 1"/>
    <property type="match status" value="1"/>
</dbReference>
<dbReference type="InterPro" id="IPR044417">
    <property type="entry name" value="PRDM7_9_PR-SET"/>
</dbReference>
<evidence type="ECO:0000256" key="13">
    <source>
        <dbReference type="ARBA" id="ARBA00048679"/>
    </source>
</evidence>
<evidence type="ECO:0000256" key="14">
    <source>
        <dbReference type="SAM" id="MobiDB-lite"/>
    </source>
</evidence>
<dbReference type="Gene3D" id="2.170.270.10">
    <property type="entry name" value="SET domain"/>
    <property type="match status" value="1"/>
</dbReference>
<dbReference type="GO" id="GO:0005737">
    <property type="term" value="C:cytoplasm"/>
    <property type="evidence" value="ECO:0007669"/>
    <property type="project" value="TreeGrafter"/>
</dbReference>
<evidence type="ECO:0000256" key="2">
    <source>
        <dbReference type="ARBA" id="ARBA00005505"/>
    </source>
</evidence>
<dbReference type="PANTHER" id="PTHR22984:SF11">
    <property type="entry name" value="AURORA KINASE-RELATED"/>
    <property type="match status" value="1"/>
</dbReference>
<gene>
    <name evidence="17" type="ORF">DAT39_020861</name>
</gene>
<dbReference type="SUPFAM" id="SSF82199">
    <property type="entry name" value="SET domain"/>
    <property type="match status" value="1"/>
</dbReference>
<evidence type="ECO:0000313" key="17">
    <source>
        <dbReference type="EMBL" id="KAF5889434.1"/>
    </source>
</evidence>
<keyword evidence="9" id="KW-0418">Kinase</keyword>
<dbReference type="GO" id="GO:0032259">
    <property type="term" value="P:methylation"/>
    <property type="evidence" value="ECO:0007669"/>
    <property type="project" value="UniProtKB-KW"/>
</dbReference>
<dbReference type="Pfam" id="PF21549">
    <property type="entry name" value="PRDM2_PR"/>
    <property type="match status" value="1"/>
</dbReference>
<evidence type="ECO:0000256" key="10">
    <source>
        <dbReference type="ARBA" id="ARBA00022840"/>
    </source>
</evidence>
<dbReference type="InterPro" id="IPR000719">
    <property type="entry name" value="Prot_kinase_dom"/>
</dbReference>
<evidence type="ECO:0000256" key="6">
    <source>
        <dbReference type="ARBA" id="ARBA00022679"/>
    </source>
</evidence>
<dbReference type="InterPro" id="IPR001214">
    <property type="entry name" value="SET_dom"/>
</dbReference>
<dbReference type="PANTHER" id="PTHR22984">
    <property type="entry name" value="SERINE/THREONINE-PROTEIN KINASE PIM"/>
    <property type="match status" value="1"/>
</dbReference>
<dbReference type="GO" id="GO:0005634">
    <property type="term" value="C:nucleus"/>
    <property type="evidence" value="ECO:0007669"/>
    <property type="project" value="UniProtKB-SubCell"/>
</dbReference>
<comment type="similarity">
    <text evidence="2">Belongs to the protein kinase superfamily. CAMK Ser/Thr protein kinase family. PIM subfamily.</text>
</comment>
<evidence type="ECO:0000256" key="11">
    <source>
        <dbReference type="ARBA" id="ARBA00023242"/>
    </source>
</evidence>
<evidence type="ECO:0000256" key="7">
    <source>
        <dbReference type="ARBA" id="ARBA00022691"/>
    </source>
</evidence>
<dbReference type="EMBL" id="QNUK01000811">
    <property type="protein sequence ID" value="KAF5889434.1"/>
    <property type="molecule type" value="Genomic_DNA"/>
</dbReference>
<proteinExistence type="inferred from homology"/>
<feature type="domain" description="Protein kinase" evidence="15">
    <location>
        <begin position="308"/>
        <end position="534"/>
    </location>
</feature>
<dbReference type="GO" id="GO:0043066">
    <property type="term" value="P:negative regulation of apoptotic process"/>
    <property type="evidence" value="ECO:0007669"/>
    <property type="project" value="TreeGrafter"/>
</dbReference>
<protein>
    <recommendedName>
        <fullName evidence="3">non-specific serine/threonine protein kinase</fullName>
        <ecNumber evidence="3">2.7.11.1</ecNumber>
    </recommendedName>
</protein>
<evidence type="ECO:0000256" key="9">
    <source>
        <dbReference type="ARBA" id="ARBA00022777"/>
    </source>
</evidence>
<dbReference type="InterPro" id="IPR011009">
    <property type="entry name" value="Kinase-like_dom_sf"/>
</dbReference>
<evidence type="ECO:0000259" key="15">
    <source>
        <dbReference type="PROSITE" id="PS50011"/>
    </source>
</evidence>
<organism evidence="17 18">
    <name type="scientific">Clarias magur</name>
    <name type="common">Asian catfish</name>
    <name type="synonym">Macropteronotus magur</name>
    <dbReference type="NCBI Taxonomy" id="1594786"/>
    <lineage>
        <taxon>Eukaryota</taxon>
        <taxon>Metazoa</taxon>
        <taxon>Chordata</taxon>
        <taxon>Craniata</taxon>
        <taxon>Vertebrata</taxon>
        <taxon>Euteleostomi</taxon>
        <taxon>Actinopterygii</taxon>
        <taxon>Neopterygii</taxon>
        <taxon>Teleostei</taxon>
        <taxon>Ostariophysi</taxon>
        <taxon>Siluriformes</taxon>
        <taxon>Clariidae</taxon>
        <taxon>Clarias</taxon>
    </lineage>
</organism>
<reference evidence="17" key="1">
    <citation type="submission" date="2020-07" db="EMBL/GenBank/DDBJ databases">
        <title>Clarias magur genome sequencing, assembly and annotation.</title>
        <authorList>
            <person name="Kushwaha B."/>
            <person name="Kumar R."/>
            <person name="Das P."/>
            <person name="Joshi C.G."/>
            <person name="Kumar D."/>
            <person name="Nagpure N.S."/>
            <person name="Pandey M."/>
            <person name="Agarwal S."/>
            <person name="Srivastava S."/>
            <person name="Singh M."/>
            <person name="Sahoo L."/>
            <person name="Jayasankar P."/>
            <person name="Meher P.K."/>
            <person name="Koringa P.G."/>
            <person name="Iquebal M.A."/>
            <person name="Das S.P."/>
            <person name="Bit A."/>
            <person name="Patnaik S."/>
            <person name="Patel N."/>
            <person name="Shah T.M."/>
            <person name="Hinsu A."/>
            <person name="Jena J.K."/>
        </authorList>
    </citation>
    <scope>NUCLEOTIDE SEQUENCE</scope>
    <source>
        <strain evidence="17">CIFAMagur01</strain>
        <tissue evidence="17">Testis</tissue>
    </source>
</reference>
<keyword evidence="8" id="KW-0547">Nucleotide-binding</keyword>
<evidence type="ECO:0000256" key="1">
    <source>
        <dbReference type="ARBA" id="ARBA00004123"/>
    </source>
</evidence>
<keyword evidence="18" id="KW-1185">Reference proteome</keyword>
<comment type="catalytic activity">
    <reaction evidence="13">
        <text>L-seryl-[protein] + ATP = O-phospho-L-seryl-[protein] + ADP + H(+)</text>
        <dbReference type="Rhea" id="RHEA:17989"/>
        <dbReference type="Rhea" id="RHEA-COMP:9863"/>
        <dbReference type="Rhea" id="RHEA-COMP:11604"/>
        <dbReference type="ChEBI" id="CHEBI:15378"/>
        <dbReference type="ChEBI" id="CHEBI:29999"/>
        <dbReference type="ChEBI" id="CHEBI:30616"/>
        <dbReference type="ChEBI" id="CHEBI:83421"/>
        <dbReference type="ChEBI" id="CHEBI:456216"/>
        <dbReference type="EC" id="2.7.11.1"/>
    </reaction>
</comment>
<comment type="catalytic activity">
    <reaction evidence="12">
        <text>L-threonyl-[protein] + ATP = O-phospho-L-threonyl-[protein] + ADP + H(+)</text>
        <dbReference type="Rhea" id="RHEA:46608"/>
        <dbReference type="Rhea" id="RHEA-COMP:11060"/>
        <dbReference type="Rhea" id="RHEA-COMP:11605"/>
        <dbReference type="ChEBI" id="CHEBI:15378"/>
        <dbReference type="ChEBI" id="CHEBI:30013"/>
        <dbReference type="ChEBI" id="CHEBI:30616"/>
        <dbReference type="ChEBI" id="CHEBI:61977"/>
        <dbReference type="ChEBI" id="CHEBI:456216"/>
        <dbReference type="EC" id="2.7.11.1"/>
    </reaction>
</comment>
<dbReference type="OrthoDB" id="1668230at2759"/>
<accession>A0A8J4U286</accession>
<evidence type="ECO:0000256" key="4">
    <source>
        <dbReference type="ARBA" id="ARBA00022527"/>
    </source>
</evidence>
<dbReference type="GO" id="GO:0042054">
    <property type="term" value="F:histone methyltransferase activity"/>
    <property type="evidence" value="ECO:0007669"/>
    <property type="project" value="InterPro"/>
</dbReference>
<dbReference type="EC" id="2.7.11.1" evidence="3"/>
<keyword evidence="5" id="KW-0489">Methyltransferase</keyword>
<dbReference type="GO" id="GO:0005524">
    <property type="term" value="F:ATP binding"/>
    <property type="evidence" value="ECO:0007669"/>
    <property type="project" value="UniProtKB-KW"/>
</dbReference>
<feature type="domain" description="SET" evidence="16">
    <location>
        <begin position="120"/>
        <end position="234"/>
    </location>
</feature>
<feature type="non-terminal residue" evidence="17">
    <location>
        <position position="534"/>
    </location>
</feature>
<keyword evidence="6" id="KW-0808">Transferase</keyword>
<evidence type="ECO:0000256" key="12">
    <source>
        <dbReference type="ARBA" id="ARBA00047899"/>
    </source>
</evidence>
<dbReference type="SMART" id="SM00220">
    <property type="entry name" value="S_TKc"/>
    <property type="match status" value="1"/>
</dbReference>
<feature type="non-terminal residue" evidence="17">
    <location>
        <position position="1"/>
    </location>
</feature>
<keyword evidence="11" id="KW-0539">Nucleus</keyword>
<evidence type="ECO:0000259" key="16">
    <source>
        <dbReference type="PROSITE" id="PS50280"/>
    </source>
</evidence>
<dbReference type="Proteomes" id="UP000727407">
    <property type="component" value="Unassembled WGS sequence"/>
</dbReference>
<dbReference type="PROSITE" id="PS50011">
    <property type="entry name" value="PROTEIN_KINASE_DOM"/>
    <property type="match status" value="1"/>
</dbReference>
<dbReference type="Gene3D" id="1.10.510.10">
    <property type="entry name" value="Transferase(Phosphotransferase) domain 1"/>
    <property type="match status" value="1"/>
</dbReference>
<keyword evidence="4" id="KW-0723">Serine/threonine-protein kinase</keyword>
<evidence type="ECO:0000256" key="3">
    <source>
        <dbReference type="ARBA" id="ARBA00012513"/>
    </source>
</evidence>
<dbReference type="GO" id="GO:0007346">
    <property type="term" value="P:regulation of mitotic cell cycle"/>
    <property type="evidence" value="ECO:0007669"/>
    <property type="project" value="TreeGrafter"/>
</dbReference>
<dbReference type="CDD" id="cd19193">
    <property type="entry name" value="PR-SET_PRDM7_9"/>
    <property type="match status" value="1"/>
</dbReference>
<evidence type="ECO:0000256" key="5">
    <source>
        <dbReference type="ARBA" id="ARBA00022603"/>
    </source>
</evidence>
<dbReference type="AlphaFoldDB" id="A0A8J4U286"/>
<keyword evidence="10" id="KW-0067">ATP-binding</keyword>
<dbReference type="SUPFAM" id="SSF56112">
    <property type="entry name" value="Protein kinase-like (PK-like)"/>
    <property type="match status" value="1"/>
</dbReference>
<keyword evidence="7" id="KW-0949">S-adenosyl-L-methionine</keyword>
<evidence type="ECO:0000313" key="18">
    <source>
        <dbReference type="Proteomes" id="UP000727407"/>
    </source>
</evidence>
<dbReference type="InterPro" id="IPR051138">
    <property type="entry name" value="PIM_Ser/Thr_kinase"/>
</dbReference>
<dbReference type="PROSITE" id="PS50280">
    <property type="entry name" value="SET"/>
    <property type="match status" value="1"/>
</dbReference>
<dbReference type="Pfam" id="PF00069">
    <property type="entry name" value="Pkinase"/>
    <property type="match status" value="1"/>
</dbReference>
<feature type="region of interest" description="Disordered" evidence="14">
    <location>
        <begin position="1"/>
        <end position="27"/>
    </location>
</feature>
<name>A0A8J4U286_CLAMG</name>
<comment type="caution">
    <text evidence="17">The sequence shown here is derived from an EMBL/GenBank/DDBJ whole genome shotgun (WGS) entry which is preliminary data.</text>
</comment>
<dbReference type="InterPro" id="IPR046341">
    <property type="entry name" value="SET_dom_sf"/>
</dbReference>
<comment type="subcellular location">
    <subcellularLocation>
        <location evidence="1">Nucleus</location>
    </subcellularLocation>
</comment>
<dbReference type="GO" id="GO:0004674">
    <property type="term" value="F:protein serine/threonine kinase activity"/>
    <property type="evidence" value="ECO:0007669"/>
    <property type="project" value="UniProtKB-KW"/>
</dbReference>